<dbReference type="EMBL" id="QXDC01000003">
    <property type="protein sequence ID" value="RIA44338.1"/>
    <property type="molecule type" value="Genomic_DNA"/>
</dbReference>
<comment type="caution">
    <text evidence="3">The sequence shown here is derived from an EMBL/GenBank/DDBJ whole genome shotgun (WGS) entry which is preliminary data.</text>
</comment>
<dbReference type="InterPro" id="IPR000391">
    <property type="entry name" value="Rng_hydr_dOase-bsu"/>
</dbReference>
<dbReference type="OrthoDB" id="7446267at2"/>
<dbReference type="GO" id="GO:0019380">
    <property type="term" value="P:3-phenylpropionate catabolic process"/>
    <property type="evidence" value="ECO:0007669"/>
    <property type="project" value="TreeGrafter"/>
</dbReference>
<reference evidence="3 4" key="1">
    <citation type="submission" date="2018-08" db="EMBL/GenBank/DDBJ databases">
        <title>Genomic Encyclopedia of Type Strains, Phase IV (KMG-IV): sequencing the most valuable type-strain genomes for metagenomic binning, comparative biology and taxonomic classification.</title>
        <authorList>
            <person name="Goeker M."/>
        </authorList>
    </citation>
    <scope>NUCLEOTIDE SEQUENCE [LARGE SCALE GENOMIC DNA]</scope>
    <source>
        <strain evidence="3 4">DSM 25527</strain>
    </source>
</reference>
<proteinExistence type="inferred from homology"/>
<evidence type="ECO:0000256" key="2">
    <source>
        <dbReference type="ARBA" id="ARBA00023002"/>
    </source>
</evidence>
<dbReference type="GO" id="GO:0051213">
    <property type="term" value="F:dioxygenase activity"/>
    <property type="evidence" value="ECO:0007669"/>
    <property type="project" value="UniProtKB-KW"/>
</dbReference>
<dbReference type="Pfam" id="PF00866">
    <property type="entry name" value="Ring_hydroxyl_B"/>
    <property type="match status" value="1"/>
</dbReference>
<protein>
    <submittedName>
        <fullName evidence="3">3-phenylpropionate/cinnamic acid dioxygenase small subunit</fullName>
    </submittedName>
</protein>
<organism evidence="3 4">
    <name type="scientific">Hephaestia caeni</name>
    <dbReference type="NCBI Taxonomy" id="645617"/>
    <lineage>
        <taxon>Bacteria</taxon>
        <taxon>Pseudomonadati</taxon>
        <taxon>Pseudomonadota</taxon>
        <taxon>Alphaproteobacteria</taxon>
        <taxon>Sphingomonadales</taxon>
        <taxon>Sphingomonadaceae</taxon>
        <taxon>Hephaestia</taxon>
    </lineage>
</organism>
<dbReference type="RefSeq" id="WP_119036001.1">
    <property type="nucleotide sequence ID" value="NZ_QXDC01000003.1"/>
</dbReference>
<evidence type="ECO:0000256" key="1">
    <source>
        <dbReference type="ARBA" id="ARBA00009570"/>
    </source>
</evidence>
<sequence length="185" mass="20800">MTDAAIAAHAVPISTIQLVEIGVQRLCEEFLKLEAEYLDDRRFADWFALLDPAIDYEAPVRTVRENWDGSGISATAFYLKEDYDSIETRVKRLRSRYAWSESPATRTRRLVSNIRVARHDGNPTLMAVRSNLAVFCHRGDAAHPQILTAERFDAVRIGTGEPRLVKRTAILDAAVLGLKSLSIFI</sequence>
<dbReference type="Proteomes" id="UP000266568">
    <property type="component" value="Unassembled WGS sequence"/>
</dbReference>
<dbReference type="PANTHER" id="PTHR41534">
    <property type="entry name" value="BLR3401 PROTEIN"/>
    <property type="match status" value="1"/>
</dbReference>
<evidence type="ECO:0000313" key="3">
    <source>
        <dbReference type="EMBL" id="RIA44338.1"/>
    </source>
</evidence>
<keyword evidence="2" id="KW-0560">Oxidoreductase</keyword>
<evidence type="ECO:0000313" key="4">
    <source>
        <dbReference type="Proteomes" id="UP000266568"/>
    </source>
</evidence>
<keyword evidence="3" id="KW-0223">Dioxygenase</keyword>
<dbReference type="PANTHER" id="PTHR41534:SF2">
    <property type="entry name" value="3-PHENYLPROPIONATE_CINNAMIC ACID DIOXYGENASE SUBUNIT BETA"/>
    <property type="match status" value="1"/>
</dbReference>
<dbReference type="SUPFAM" id="SSF54427">
    <property type="entry name" value="NTF2-like"/>
    <property type="match status" value="1"/>
</dbReference>
<dbReference type="AlphaFoldDB" id="A0A397P634"/>
<accession>A0A397P634</accession>
<gene>
    <name evidence="3" type="ORF">DFR49_2579</name>
</gene>
<dbReference type="CDD" id="cd00667">
    <property type="entry name" value="ring_hydroxylating_dioxygenases_beta"/>
    <property type="match status" value="1"/>
</dbReference>
<dbReference type="Gene3D" id="3.10.450.50">
    <property type="match status" value="1"/>
</dbReference>
<dbReference type="InterPro" id="IPR032710">
    <property type="entry name" value="NTF2-like_dom_sf"/>
</dbReference>
<keyword evidence="4" id="KW-1185">Reference proteome</keyword>
<comment type="similarity">
    <text evidence="1">Belongs to the bacterial ring-hydroxylating dioxygenase beta subunit family.</text>
</comment>
<name>A0A397P634_9SPHN</name>